<dbReference type="CDD" id="cd00555">
    <property type="entry name" value="Maf"/>
    <property type="match status" value="1"/>
</dbReference>
<dbReference type="InterPro" id="IPR029001">
    <property type="entry name" value="ITPase-like_fam"/>
</dbReference>
<comment type="caution">
    <text evidence="3">The sequence shown here is derived from an EMBL/GenBank/DDBJ whole genome shotgun (WGS) entry which is preliminary data.</text>
</comment>
<name>A0A8B6EYV5_MYTGA</name>
<organism evidence="3 4">
    <name type="scientific">Mytilus galloprovincialis</name>
    <name type="common">Mediterranean mussel</name>
    <dbReference type="NCBI Taxonomy" id="29158"/>
    <lineage>
        <taxon>Eukaryota</taxon>
        <taxon>Metazoa</taxon>
        <taxon>Spiralia</taxon>
        <taxon>Lophotrochozoa</taxon>
        <taxon>Mollusca</taxon>
        <taxon>Bivalvia</taxon>
        <taxon>Autobranchia</taxon>
        <taxon>Pteriomorphia</taxon>
        <taxon>Mytilida</taxon>
        <taxon>Mytiloidea</taxon>
        <taxon>Mytilidae</taxon>
        <taxon>Mytilinae</taxon>
        <taxon>Mytilus</taxon>
    </lineage>
</organism>
<dbReference type="Gene3D" id="3.90.950.10">
    <property type="match status" value="1"/>
</dbReference>
<evidence type="ECO:0000313" key="3">
    <source>
        <dbReference type="EMBL" id="VDI41880.1"/>
    </source>
</evidence>
<dbReference type="AlphaFoldDB" id="A0A8B6EYV5"/>
<evidence type="ECO:0000256" key="2">
    <source>
        <dbReference type="ARBA" id="ARBA00022801"/>
    </source>
</evidence>
<dbReference type="HAMAP" id="MF_00528">
    <property type="entry name" value="Maf"/>
    <property type="match status" value="1"/>
</dbReference>
<comment type="cofactor">
    <cofactor evidence="1">
        <name>a divalent metal cation</name>
        <dbReference type="ChEBI" id="CHEBI:60240"/>
    </cofactor>
</comment>
<dbReference type="SUPFAM" id="SSF52972">
    <property type="entry name" value="ITPase-like"/>
    <property type="match status" value="1"/>
</dbReference>
<protein>
    <submittedName>
        <fullName evidence="3">Septum formation protein</fullName>
    </submittedName>
</protein>
<dbReference type="InterPro" id="IPR003697">
    <property type="entry name" value="Maf-like"/>
</dbReference>
<dbReference type="Pfam" id="PF02545">
    <property type="entry name" value="Maf"/>
    <property type="match status" value="1"/>
</dbReference>
<proteinExistence type="inferred from homology"/>
<gene>
    <name evidence="3" type="ORF">MGAL_10B020279</name>
</gene>
<evidence type="ECO:0000313" key="4">
    <source>
        <dbReference type="Proteomes" id="UP000596742"/>
    </source>
</evidence>
<dbReference type="PANTHER" id="PTHR43213">
    <property type="entry name" value="BIFUNCTIONAL DTTP/UTP PYROPHOSPHATASE/METHYLTRANSFERASE PROTEIN-RELATED"/>
    <property type="match status" value="1"/>
</dbReference>
<dbReference type="PANTHER" id="PTHR43213:SF5">
    <property type="entry name" value="BIFUNCTIONAL DTTP_UTP PYROPHOSPHATASE_METHYLTRANSFERASE PROTEIN-RELATED"/>
    <property type="match status" value="1"/>
</dbReference>
<keyword evidence="4" id="KW-1185">Reference proteome</keyword>
<dbReference type="EMBL" id="UYJE01005947">
    <property type="protein sequence ID" value="VDI41880.1"/>
    <property type="molecule type" value="Genomic_DNA"/>
</dbReference>
<dbReference type="Proteomes" id="UP000596742">
    <property type="component" value="Unassembled WGS sequence"/>
</dbReference>
<dbReference type="NCBIfam" id="TIGR00172">
    <property type="entry name" value="maf"/>
    <property type="match status" value="1"/>
</dbReference>
<keyword evidence="2" id="KW-0378">Hydrolase</keyword>
<dbReference type="OrthoDB" id="10267058at2759"/>
<dbReference type="GO" id="GO:0047429">
    <property type="term" value="F:nucleoside triphosphate diphosphatase activity"/>
    <property type="evidence" value="ECO:0007669"/>
    <property type="project" value="InterPro"/>
</dbReference>
<accession>A0A8B6EYV5</accession>
<sequence length="369" mass="42131">MLQPIIHNLNCKRIVLASSSPRRKQILENIGLKFEILKSNFEENLDKSSFKSPVDYVKETAKQKTIEVASILADKQAPIDLVIGADTVVTHNNVIFEKPRDKTHACEMLKQFSGSIHTVWTAVVLITPINSTEFKGDRLCTEDERFYITEFQESTDVMMTKLTPEIITSYVDTGETLDKAGGYGIQAIGGSLIEGIKGDYFNVMGFPLHKFCLDKLFTKPVDKLFTKPVDKLFTKPVDKLFTKPVDKLFTKPVDKLFTKPVDKLYIKPVDKLFTKPVDKLFTKPVDKLFTKPVEKLFTKSYTNFTKPENKLFTKPIDKLFIRPEDKLFTKAVDNLYIKSVDKLFIKPAGKLFTKPEDKLFPKPVDKLFL</sequence>
<evidence type="ECO:0000256" key="1">
    <source>
        <dbReference type="ARBA" id="ARBA00001968"/>
    </source>
</evidence>
<reference evidence="3" key="1">
    <citation type="submission" date="2018-11" db="EMBL/GenBank/DDBJ databases">
        <authorList>
            <person name="Alioto T."/>
            <person name="Alioto T."/>
        </authorList>
    </citation>
    <scope>NUCLEOTIDE SEQUENCE</scope>
</reference>